<dbReference type="Proteomes" id="UP000094236">
    <property type="component" value="Unassembled WGS sequence"/>
</dbReference>
<accession>A0A1E4TXM5</accession>
<name>A0A1E4TXM5_PACTA</name>
<proteinExistence type="predicted"/>
<feature type="domain" description="Glycerol-3-phosphate dehydrogenase NAD-dependent N-terminal" evidence="1">
    <location>
        <begin position="68"/>
        <end position="89"/>
    </location>
</feature>
<dbReference type="AlphaFoldDB" id="A0A1E4TXM5"/>
<protein>
    <recommendedName>
        <fullName evidence="1">Glycerol-3-phosphate dehydrogenase NAD-dependent N-terminal domain-containing protein</fullName>
    </recommendedName>
</protein>
<dbReference type="GO" id="GO:0051287">
    <property type="term" value="F:NAD binding"/>
    <property type="evidence" value="ECO:0007669"/>
    <property type="project" value="InterPro"/>
</dbReference>
<sequence length="94" mass="9732">MNQSTFQTSADARLRQLSAILSASQGVSKMSTVSARVDGMVDGTVDGNNKNFNSDNGVVGGNLNGKFQIAVIGSGNWGTTVAKVVSENVANRPD</sequence>
<organism evidence="2 3">
    <name type="scientific">Pachysolen tannophilus NRRL Y-2460</name>
    <dbReference type="NCBI Taxonomy" id="669874"/>
    <lineage>
        <taxon>Eukaryota</taxon>
        <taxon>Fungi</taxon>
        <taxon>Dikarya</taxon>
        <taxon>Ascomycota</taxon>
        <taxon>Saccharomycotina</taxon>
        <taxon>Pichiomycetes</taxon>
        <taxon>Pachysolenaceae</taxon>
        <taxon>Pachysolen</taxon>
    </lineage>
</organism>
<reference evidence="3" key="1">
    <citation type="submission" date="2016-05" db="EMBL/GenBank/DDBJ databases">
        <title>Comparative genomics of biotechnologically important yeasts.</title>
        <authorList>
            <consortium name="DOE Joint Genome Institute"/>
            <person name="Riley R."/>
            <person name="Haridas S."/>
            <person name="Wolfe K.H."/>
            <person name="Lopes M.R."/>
            <person name="Hittinger C.T."/>
            <person name="Goker M."/>
            <person name="Salamov A."/>
            <person name="Wisecaver J."/>
            <person name="Long T.M."/>
            <person name="Aerts A.L."/>
            <person name="Barry K."/>
            <person name="Choi C."/>
            <person name="Clum A."/>
            <person name="Coughlan A.Y."/>
            <person name="Deshpande S."/>
            <person name="Douglass A.P."/>
            <person name="Hanson S.J."/>
            <person name="Klenk H.-P."/>
            <person name="Labutti K."/>
            <person name="Lapidus A."/>
            <person name="Lindquist E."/>
            <person name="Lipzen A."/>
            <person name="Meier-Kolthoff J.P."/>
            <person name="Ohm R.A."/>
            <person name="Otillar R.P."/>
            <person name="Pangilinan J."/>
            <person name="Peng Y."/>
            <person name="Rokas A."/>
            <person name="Rosa C.A."/>
            <person name="Scheuner C."/>
            <person name="Sibirny A.A."/>
            <person name="Slot J.C."/>
            <person name="Stielow J.B."/>
            <person name="Sun H."/>
            <person name="Kurtzman C.P."/>
            <person name="Blackwell M."/>
            <person name="Grigoriev I.V."/>
            <person name="Jeffries T.W."/>
        </authorList>
    </citation>
    <scope>NUCLEOTIDE SEQUENCE [LARGE SCALE GENOMIC DNA]</scope>
    <source>
        <strain evidence="3">NRRL Y-2460</strain>
    </source>
</reference>
<dbReference type="GO" id="GO:0046168">
    <property type="term" value="P:glycerol-3-phosphate catabolic process"/>
    <property type="evidence" value="ECO:0007669"/>
    <property type="project" value="InterPro"/>
</dbReference>
<feature type="non-terminal residue" evidence="2">
    <location>
        <position position="94"/>
    </location>
</feature>
<dbReference type="Gene3D" id="3.40.50.720">
    <property type="entry name" value="NAD(P)-binding Rossmann-like Domain"/>
    <property type="match status" value="1"/>
</dbReference>
<dbReference type="GO" id="GO:0016616">
    <property type="term" value="F:oxidoreductase activity, acting on the CH-OH group of donors, NAD or NADP as acceptor"/>
    <property type="evidence" value="ECO:0007669"/>
    <property type="project" value="InterPro"/>
</dbReference>
<dbReference type="Pfam" id="PF01210">
    <property type="entry name" value="NAD_Gly3P_dh_N"/>
    <property type="match status" value="1"/>
</dbReference>
<evidence type="ECO:0000259" key="1">
    <source>
        <dbReference type="Pfam" id="PF01210"/>
    </source>
</evidence>
<dbReference type="EMBL" id="KV454013">
    <property type="protein sequence ID" value="ODV96418.1"/>
    <property type="molecule type" value="Genomic_DNA"/>
</dbReference>
<keyword evidence="3" id="KW-1185">Reference proteome</keyword>
<gene>
    <name evidence="2" type="ORF">PACTADRAFT_16552</name>
</gene>
<evidence type="ECO:0000313" key="3">
    <source>
        <dbReference type="Proteomes" id="UP000094236"/>
    </source>
</evidence>
<dbReference type="InterPro" id="IPR011128">
    <property type="entry name" value="G3P_DH_NAD-dep_N"/>
</dbReference>
<evidence type="ECO:0000313" key="2">
    <source>
        <dbReference type="EMBL" id="ODV96418.1"/>
    </source>
</evidence>
<dbReference type="OrthoDB" id="10263760at2759"/>